<feature type="transmembrane region" description="Helical" evidence="5">
    <location>
        <begin position="68"/>
        <end position="88"/>
    </location>
</feature>
<comment type="caution">
    <text evidence="7">The sequence shown here is derived from an EMBL/GenBank/DDBJ whole genome shotgun (WGS) entry which is preliminary data.</text>
</comment>
<dbReference type="EMBL" id="JAKNCT010000003">
    <property type="protein sequence ID" value="MCG5030416.1"/>
    <property type="molecule type" value="Genomic_DNA"/>
</dbReference>
<feature type="transmembrane region" description="Helical" evidence="5">
    <location>
        <begin position="33"/>
        <end position="56"/>
    </location>
</feature>
<name>A0ABS9MP67_9BURK</name>
<dbReference type="RefSeq" id="WP_237978073.1">
    <property type="nucleotide sequence ID" value="NZ_JAKNCT010000003.1"/>
</dbReference>
<feature type="transmembrane region" description="Helical" evidence="5">
    <location>
        <begin position="146"/>
        <end position="164"/>
    </location>
</feature>
<gene>
    <name evidence="7" type="ORF">MAF45_03005</name>
</gene>
<dbReference type="PANTHER" id="PTHR22911">
    <property type="entry name" value="ACYL-MALONYL CONDENSING ENZYME-RELATED"/>
    <property type="match status" value="1"/>
</dbReference>
<organism evidence="7 8">
    <name type="scientific">Mesosutterella porci</name>
    <dbReference type="NCBI Taxonomy" id="2915351"/>
    <lineage>
        <taxon>Bacteria</taxon>
        <taxon>Pseudomonadati</taxon>
        <taxon>Pseudomonadota</taxon>
        <taxon>Betaproteobacteria</taxon>
        <taxon>Burkholderiales</taxon>
        <taxon>Sutterellaceae</taxon>
        <taxon>Mesosutterella</taxon>
    </lineage>
</organism>
<evidence type="ECO:0000256" key="1">
    <source>
        <dbReference type="ARBA" id="ARBA00004141"/>
    </source>
</evidence>
<dbReference type="PANTHER" id="PTHR22911:SF6">
    <property type="entry name" value="SOLUTE CARRIER FAMILY 35 MEMBER G1"/>
    <property type="match status" value="1"/>
</dbReference>
<evidence type="ECO:0000256" key="2">
    <source>
        <dbReference type="ARBA" id="ARBA00022692"/>
    </source>
</evidence>
<dbReference type="SUPFAM" id="SSF103481">
    <property type="entry name" value="Multidrug resistance efflux transporter EmrE"/>
    <property type="match status" value="2"/>
</dbReference>
<evidence type="ECO:0000256" key="5">
    <source>
        <dbReference type="SAM" id="Phobius"/>
    </source>
</evidence>
<evidence type="ECO:0000259" key="6">
    <source>
        <dbReference type="Pfam" id="PF00892"/>
    </source>
</evidence>
<feature type="transmembrane region" description="Helical" evidence="5">
    <location>
        <begin position="176"/>
        <end position="195"/>
    </location>
</feature>
<reference evidence="7 8" key="1">
    <citation type="submission" date="2022-02" db="EMBL/GenBank/DDBJ databases">
        <title>Mesosutterella porci, a novel member of the family Sutterellaceae from pig feces.</title>
        <authorList>
            <person name="Wylensek D."/>
            <person name="Clavel T."/>
        </authorList>
    </citation>
    <scope>NUCLEOTIDE SEQUENCE [LARGE SCALE GENOMIC DNA]</scope>
    <source>
        <strain evidence="8">oilRF-744-wt-GAM-9</strain>
    </source>
</reference>
<keyword evidence="4 5" id="KW-0472">Membrane</keyword>
<feature type="domain" description="EamA" evidence="6">
    <location>
        <begin position="4"/>
        <end position="134"/>
    </location>
</feature>
<keyword evidence="2 5" id="KW-0812">Transmembrane</keyword>
<protein>
    <submittedName>
        <fullName evidence="7">DMT family transporter</fullName>
    </submittedName>
</protein>
<comment type="subcellular location">
    <subcellularLocation>
        <location evidence="1">Membrane</location>
        <topology evidence="1">Multi-pass membrane protein</topology>
    </subcellularLocation>
</comment>
<evidence type="ECO:0000313" key="7">
    <source>
        <dbReference type="EMBL" id="MCG5030416.1"/>
    </source>
</evidence>
<dbReference type="Proteomes" id="UP001297600">
    <property type="component" value="Unassembled WGS sequence"/>
</dbReference>
<feature type="domain" description="EamA" evidence="6">
    <location>
        <begin position="146"/>
        <end position="273"/>
    </location>
</feature>
<accession>A0ABS9MP67</accession>
<dbReference type="Pfam" id="PF00892">
    <property type="entry name" value="EamA"/>
    <property type="match status" value="2"/>
</dbReference>
<proteinExistence type="predicted"/>
<evidence type="ECO:0000256" key="3">
    <source>
        <dbReference type="ARBA" id="ARBA00022989"/>
    </source>
</evidence>
<evidence type="ECO:0000256" key="4">
    <source>
        <dbReference type="ARBA" id="ARBA00023136"/>
    </source>
</evidence>
<evidence type="ECO:0000313" key="8">
    <source>
        <dbReference type="Proteomes" id="UP001297600"/>
    </source>
</evidence>
<feature type="transmembrane region" description="Helical" evidence="5">
    <location>
        <begin position="117"/>
        <end position="134"/>
    </location>
</feature>
<keyword evidence="3 5" id="KW-1133">Transmembrane helix</keyword>
<feature type="transmembrane region" description="Helical" evidence="5">
    <location>
        <begin position="233"/>
        <end position="255"/>
    </location>
</feature>
<sequence>MRSLWMLGASFFFALMSAFVKMGAGHFSFFELVGYRSLFGVILIGTWVAATHRTLATPHLLGHFKRSFIGTFSMTLWFYAMGLLPLATGLTLNYTNPLFMAVIITTAALLHHERPQWGLVAAIGAGFFGVVLMLHPTVAAGQVRPALLGLFSGLLASLVGLQIRELARMHEPTWRIVFYYTAFGTVWGLGGHLLLNGSLSAITRESLLPLAGMGLSATVAQLCMTQAFGVKNILVSSVLQYSAIIFATVFGYLFFGDRISGDAAAGIAIIIVSGITASLYIRRHRQAG</sequence>
<keyword evidence="8" id="KW-1185">Reference proteome</keyword>
<dbReference type="InterPro" id="IPR000620">
    <property type="entry name" value="EamA_dom"/>
</dbReference>
<dbReference type="InterPro" id="IPR037185">
    <property type="entry name" value="EmrE-like"/>
</dbReference>
<feature type="transmembrane region" description="Helical" evidence="5">
    <location>
        <begin position="261"/>
        <end position="281"/>
    </location>
</feature>